<evidence type="ECO:0000313" key="3">
    <source>
        <dbReference type="Proteomes" id="UP001596031"/>
    </source>
</evidence>
<dbReference type="PROSITE" id="PS50883">
    <property type="entry name" value="EAL"/>
    <property type="match status" value="1"/>
</dbReference>
<accession>A0ABW0PNM4</accession>
<dbReference type="InterPro" id="IPR035919">
    <property type="entry name" value="EAL_sf"/>
</dbReference>
<evidence type="ECO:0000313" key="2">
    <source>
        <dbReference type="EMBL" id="MFC5514068.1"/>
    </source>
</evidence>
<keyword evidence="3" id="KW-1185">Reference proteome</keyword>
<comment type="caution">
    <text evidence="2">The sequence shown here is derived from an EMBL/GenBank/DDBJ whole genome shotgun (WGS) entry which is preliminary data.</text>
</comment>
<dbReference type="EMBL" id="JBHSMS010000087">
    <property type="protein sequence ID" value="MFC5514068.1"/>
    <property type="molecule type" value="Genomic_DNA"/>
</dbReference>
<name>A0ABW0PNM4_9BURK</name>
<dbReference type="RefSeq" id="WP_379727456.1">
    <property type="nucleotide sequence ID" value="NZ_JBHSMS010000087.1"/>
</dbReference>
<proteinExistence type="predicted"/>
<dbReference type="Gene3D" id="3.20.20.450">
    <property type="entry name" value="EAL domain"/>
    <property type="match status" value="1"/>
</dbReference>
<dbReference type="InterPro" id="IPR001633">
    <property type="entry name" value="EAL_dom"/>
</dbReference>
<dbReference type="SUPFAM" id="SSF141868">
    <property type="entry name" value="EAL domain-like"/>
    <property type="match status" value="1"/>
</dbReference>
<evidence type="ECO:0000259" key="1">
    <source>
        <dbReference type="PROSITE" id="PS50883"/>
    </source>
</evidence>
<feature type="domain" description="EAL" evidence="1">
    <location>
        <begin position="1"/>
        <end position="40"/>
    </location>
</feature>
<sequence length="45" mass="5278">METLEQLDFLRTRCCEMYQGFLFGKPIPLREFEAQLQLQVPEASA</sequence>
<protein>
    <recommendedName>
        <fullName evidence="1">EAL domain-containing protein</fullName>
    </recommendedName>
</protein>
<gene>
    <name evidence="2" type="ORF">ACFPOU_23470</name>
</gene>
<reference evidence="3" key="1">
    <citation type="journal article" date="2019" name="Int. J. Syst. Evol. Microbiol.">
        <title>The Global Catalogue of Microorganisms (GCM) 10K type strain sequencing project: providing services to taxonomists for standard genome sequencing and annotation.</title>
        <authorList>
            <consortium name="The Broad Institute Genomics Platform"/>
            <consortium name="The Broad Institute Genome Sequencing Center for Infectious Disease"/>
            <person name="Wu L."/>
            <person name="Ma J."/>
        </authorList>
    </citation>
    <scope>NUCLEOTIDE SEQUENCE [LARGE SCALE GENOMIC DNA]</scope>
    <source>
        <strain evidence="3">CCUG 38813</strain>
    </source>
</reference>
<dbReference type="Proteomes" id="UP001596031">
    <property type="component" value="Unassembled WGS sequence"/>
</dbReference>
<organism evidence="2 3">
    <name type="scientific">Massilia jejuensis</name>
    <dbReference type="NCBI Taxonomy" id="648894"/>
    <lineage>
        <taxon>Bacteria</taxon>
        <taxon>Pseudomonadati</taxon>
        <taxon>Pseudomonadota</taxon>
        <taxon>Betaproteobacteria</taxon>
        <taxon>Burkholderiales</taxon>
        <taxon>Oxalobacteraceae</taxon>
        <taxon>Telluria group</taxon>
        <taxon>Massilia</taxon>
    </lineage>
</organism>